<feature type="signal peptide" evidence="1">
    <location>
        <begin position="1"/>
        <end position="27"/>
    </location>
</feature>
<evidence type="ECO:0000313" key="2">
    <source>
        <dbReference type="EMBL" id="PNI32815.1"/>
    </source>
</evidence>
<feature type="non-terminal residue" evidence="2">
    <location>
        <position position="1"/>
    </location>
</feature>
<gene>
    <name evidence="2" type="ORF">CK820_G0039847</name>
</gene>
<name>A0A2J8KCQ2_PANTR</name>
<accession>A0A2J8KCQ2</accession>
<evidence type="ECO:0000313" key="3">
    <source>
        <dbReference type="Proteomes" id="UP000236370"/>
    </source>
</evidence>
<reference evidence="2 3" key="1">
    <citation type="submission" date="2017-12" db="EMBL/GenBank/DDBJ databases">
        <title>High-resolution comparative analysis of great ape genomes.</title>
        <authorList>
            <person name="Pollen A."/>
            <person name="Hastie A."/>
            <person name="Hormozdiari F."/>
            <person name="Dougherty M."/>
            <person name="Liu R."/>
            <person name="Chaisson M."/>
            <person name="Hoppe E."/>
            <person name="Hill C."/>
            <person name="Pang A."/>
            <person name="Hillier L."/>
            <person name="Baker C."/>
            <person name="Armstrong J."/>
            <person name="Shendure J."/>
            <person name="Paten B."/>
            <person name="Wilson R."/>
            <person name="Chao H."/>
            <person name="Schneider V."/>
            <person name="Ventura M."/>
            <person name="Kronenberg Z."/>
            <person name="Murali S."/>
            <person name="Gordon D."/>
            <person name="Cantsilieris S."/>
            <person name="Munson K."/>
            <person name="Nelson B."/>
            <person name="Raja A."/>
            <person name="Underwood J."/>
            <person name="Diekhans M."/>
            <person name="Fiddes I."/>
            <person name="Haussler D."/>
            <person name="Eichler E."/>
        </authorList>
    </citation>
    <scope>NUCLEOTIDE SEQUENCE [LARGE SCALE GENOMIC DNA]</scope>
    <source>
        <strain evidence="2">Yerkes chimp pedigree #C0471</strain>
    </source>
</reference>
<keyword evidence="1" id="KW-0732">Signal</keyword>
<feature type="chain" id="PRO_5014408134" evidence="1">
    <location>
        <begin position="28"/>
        <end position="119"/>
    </location>
</feature>
<dbReference type="Proteomes" id="UP000236370">
    <property type="component" value="Unassembled WGS sequence"/>
</dbReference>
<protein>
    <submittedName>
        <fullName evidence="2">TBC1D2B isoform 10</fullName>
    </submittedName>
</protein>
<dbReference type="EMBL" id="NBAG03000378">
    <property type="protein sequence ID" value="PNI32815.1"/>
    <property type="molecule type" value="Genomic_DNA"/>
</dbReference>
<comment type="caution">
    <text evidence="2">The sequence shown here is derived from an EMBL/GenBank/DDBJ whole genome shotgun (WGS) entry which is preliminary data.</text>
</comment>
<proteinExistence type="predicted"/>
<evidence type="ECO:0000256" key="1">
    <source>
        <dbReference type="SAM" id="SignalP"/>
    </source>
</evidence>
<sequence>CKIRCLYLSISATSLALSLMLGPACRSEQYTCVCTPRGHGAQPGTGTQVPTAQDPKTLSLPEQRLTACVRMKTDLHRHLLAVLLVLTHPLSYVASPLAAPGGVAECGGLVGWVPRPSAS</sequence>
<organism evidence="2 3">
    <name type="scientific">Pan troglodytes</name>
    <name type="common">Chimpanzee</name>
    <dbReference type="NCBI Taxonomy" id="9598"/>
    <lineage>
        <taxon>Eukaryota</taxon>
        <taxon>Metazoa</taxon>
        <taxon>Chordata</taxon>
        <taxon>Craniata</taxon>
        <taxon>Vertebrata</taxon>
        <taxon>Euteleostomi</taxon>
        <taxon>Mammalia</taxon>
        <taxon>Eutheria</taxon>
        <taxon>Euarchontoglires</taxon>
        <taxon>Primates</taxon>
        <taxon>Haplorrhini</taxon>
        <taxon>Catarrhini</taxon>
        <taxon>Hominidae</taxon>
        <taxon>Pan</taxon>
    </lineage>
</organism>
<dbReference type="AlphaFoldDB" id="A0A2J8KCQ2"/>